<evidence type="ECO:0000256" key="2">
    <source>
        <dbReference type="SAM" id="Coils"/>
    </source>
</evidence>
<keyword evidence="2" id="KW-0175">Coiled coil</keyword>
<evidence type="ECO:0000313" key="5">
    <source>
        <dbReference type="Proteomes" id="UP000078542"/>
    </source>
</evidence>
<dbReference type="Gene3D" id="6.10.140.1230">
    <property type="match status" value="1"/>
</dbReference>
<dbReference type="Proteomes" id="UP000078542">
    <property type="component" value="Unassembled WGS sequence"/>
</dbReference>
<dbReference type="InterPro" id="IPR005024">
    <property type="entry name" value="Snf7_fam"/>
</dbReference>
<feature type="coiled-coil region" evidence="2">
    <location>
        <begin position="241"/>
        <end position="268"/>
    </location>
</feature>
<dbReference type="STRING" id="456900.A0A195CFJ8"/>
<dbReference type="GO" id="GO:0000815">
    <property type="term" value="C:ESCRT III complex"/>
    <property type="evidence" value="ECO:0007669"/>
    <property type="project" value="TreeGrafter"/>
</dbReference>
<feature type="region of interest" description="Disordered" evidence="3">
    <location>
        <begin position="419"/>
        <end position="447"/>
    </location>
</feature>
<dbReference type="GO" id="GO:0005771">
    <property type="term" value="C:multivesicular body"/>
    <property type="evidence" value="ECO:0007669"/>
    <property type="project" value="TreeGrafter"/>
</dbReference>
<reference evidence="4 5" key="1">
    <citation type="submission" date="2016-03" db="EMBL/GenBank/DDBJ databases">
        <title>Cyphomyrmex costatus WGS genome.</title>
        <authorList>
            <person name="Nygaard S."/>
            <person name="Hu H."/>
            <person name="Boomsma J."/>
            <person name="Zhang G."/>
        </authorList>
    </citation>
    <scope>NUCLEOTIDE SEQUENCE [LARGE SCALE GENOMIC DNA]</scope>
    <source>
        <strain evidence="4">MS0001</strain>
        <tissue evidence="4">Whole body</tissue>
    </source>
</reference>
<feature type="compositionally biased region" description="Basic and acidic residues" evidence="3">
    <location>
        <begin position="436"/>
        <end position="447"/>
    </location>
</feature>
<comment type="similarity">
    <text evidence="1">Belongs to the SNF7 family.</text>
</comment>
<organism evidence="4 5">
    <name type="scientific">Cyphomyrmex costatus</name>
    <dbReference type="NCBI Taxonomy" id="456900"/>
    <lineage>
        <taxon>Eukaryota</taxon>
        <taxon>Metazoa</taxon>
        <taxon>Ecdysozoa</taxon>
        <taxon>Arthropoda</taxon>
        <taxon>Hexapoda</taxon>
        <taxon>Insecta</taxon>
        <taxon>Pterygota</taxon>
        <taxon>Neoptera</taxon>
        <taxon>Endopterygota</taxon>
        <taxon>Hymenoptera</taxon>
        <taxon>Apocrita</taxon>
        <taxon>Aculeata</taxon>
        <taxon>Formicoidea</taxon>
        <taxon>Formicidae</taxon>
        <taxon>Myrmicinae</taxon>
        <taxon>Cyphomyrmex</taxon>
    </lineage>
</organism>
<accession>A0A195CFJ8</accession>
<dbReference type="GO" id="GO:0006900">
    <property type="term" value="P:vesicle budding from membrane"/>
    <property type="evidence" value="ECO:0007669"/>
    <property type="project" value="TreeGrafter"/>
</dbReference>
<proteinExistence type="inferred from homology"/>
<protein>
    <submittedName>
        <fullName evidence="4">Charged multivesicular body protein 7</fullName>
    </submittedName>
</protein>
<evidence type="ECO:0000313" key="4">
    <source>
        <dbReference type="EMBL" id="KYM99091.1"/>
    </source>
</evidence>
<dbReference type="GO" id="GO:0032511">
    <property type="term" value="P:late endosome to vacuole transport via multivesicular body sorting pathway"/>
    <property type="evidence" value="ECO:0007669"/>
    <property type="project" value="TreeGrafter"/>
</dbReference>
<gene>
    <name evidence="4" type="ORF">ALC62_10205</name>
</gene>
<evidence type="ECO:0000256" key="3">
    <source>
        <dbReference type="SAM" id="MobiDB-lite"/>
    </source>
</evidence>
<dbReference type="GO" id="GO:0009898">
    <property type="term" value="C:cytoplasmic side of plasma membrane"/>
    <property type="evidence" value="ECO:0007669"/>
    <property type="project" value="TreeGrafter"/>
</dbReference>
<dbReference type="AlphaFoldDB" id="A0A195CFJ8"/>
<name>A0A195CFJ8_9HYME</name>
<keyword evidence="5" id="KW-1185">Reference proteome</keyword>
<dbReference type="EMBL" id="KQ977876">
    <property type="protein sequence ID" value="KYM99091.1"/>
    <property type="molecule type" value="Genomic_DNA"/>
</dbReference>
<dbReference type="PANTHER" id="PTHR22761">
    <property type="entry name" value="CHARGED MULTIVESICULAR BODY PROTEIN"/>
    <property type="match status" value="1"/>
</dbReference>
<dbReference type="Pfam" id="PF25880">
    <property type="entry name" value="WHD_CHMP7_1st"/>
    <property type="match status" value="1"/>
</dbReference>
<dbReference type="Pfam" id="PF03357">
    <property type="entry name" value="Snf7"/>
    <property type="match status" value="1"/>
</dbReference>
<sequence length="447" mass="51358">MIGGNTSGNSPIPAEKLPECWNQEERMSALFSPFRSKSANPQDWISKYKFWNNLIYEYLKHTMQCSFSIIDLNEAFKRKGCTPLCLVTVIEELLRNNEIIQETDFFKEPCETWTAWSIDIFVKKPISWSFSKVKNYIIGGKTNSVEVNYIHLRIVRELGDVILSIVEVKKDKVLFPISEIIEYCKSNTKKQISENAVKLTLEWLKQRKKVVFKKSSNPNSELLVKICVQIANEITEVEEGMYKLTQQENELMKEIELLEQEKLNIINEAKLYLGKELRQMAKAELRRKMELEKTIEKRAQTLANLRVLINNIKDAHSNSAVLSAYKTGSDILKKIGQNGLTEFGVRDVMDDINEVLDENKDINSVLSETLNNTDSDTELERELAELLDEDNADDFTVIPDSNPDLEKLKQRLQDLRMEDLVSPSKDVTALPSVPSNKEKALKKPECL</sequence>
<evidence type="ECO:0000256" key="1">
    <source>
        <dbReference type="ARBA" id="ARBA00006190"/>
    </source>
</evidence>
<dbReference type="PANTHER" id="PTHR22761:SF96">
    <property type="entry name" value="BCDNA.GH08385"/>
    <property type="match status" value="1"/>
</dbReference>